<reference evidence="4" key="1">
    <citation type="submission" date="2021-06" db="EMBL/GenBank/DDBJ databases">
        <authorList>
            <person name="Kallberg Y."/>
            <person name="Tangrot J."/>
            <person name="Rosling A."/>
        </authorList>
    </citation>
    <scope>NUCLEOTIDE SEQUENCE</scope>
    <source>
        <strain evidence="4">BR232B</strain>
    </source>
</reference>
<keyword evidence="5" id="KW-1185">Reference proteome</keyword>
<comment type="similarity">
    <text evidence="1">Belongs to the methyltransferase superfamily. PrmA family.</text>
</comment>
<dbReference type="EMBL" id="CAJVPI010000130">
    <property type="protein sequence ID" value="CAG8486244.1"/>
    <property type="molecule type" value="Genomic_DNA"/>
</dbReference>
<dbReference type="GO" id="GO:0003676">
    <property type="term" value="F:nucleic acid binding"/>
    <property type="evidence" value="ECO:0007669"/>
    <property type="project" value="InterPro"/>
</dbReference>
<dbReference type="InterPro" id="IPR051720">
    <property type="entry name" value="rRNA_MeTrfase/Polyamine_Synth"/>
</dbReference>
<dbReference type="PANTHER" id="PTHR23290:SF0">
    <property type="entry name" value="RRNA N6-ADENOSINE-METHYLTRANSFERASE METTL5"/>
    <property type="match status" value="1"/>
</dbReference>
<dbReference type="AlphaFoldDB" id="A0A9N8WIW1"/>
<sequence length="226" mass="25697">MRLKDLEAALQDVTDFDNPNVKLEQYATSAHLASRMIYTAQSTYDDIRNKVVVDFGCGCGVLRAVSQPVFWGQGMKENSYWRGVATQSFPIYTIGLDIDSSALAIAQENITDFEFYVDLIQTDIVTDPLLGFRGNVDTIVMNPPFGTKNNKGIDMAFLKKAIEVADRAVYSVHKSATREYILKKAKEWNVECEVLAQLKFDIPMKYKFHRKESVDVMVDFLRLKKK</sequence>
<dbReference type="Proteomes" id="UP000789739">
    <property type="component" value="Unassembled WGS sequence"/>
</dbReference>
<proteinExistence type="inferred from homology"/>
<feature type="domain" description="Methyltransferase small" evidence="3">
    <location>
        <begin position="96"/>
        <end position="163"/>
    </location>
</feature>
<evidence type="ECO:0000259" key="3">
    <source>
        <dbReference type="Pfam" id="PF05175"/>
    </source>
</evidence>
<gene>
    <name evidence="4" type="ORF">PBRASI_LOCUS1847</name>
</gene>
<dbReference type="PROSITE" id="PS00092">
    <property type="entry name" value="N6_MTASE"/>
    <property type="match status" value="1"/>
</dbReference>
<evidence type="ECO:0000313" key="5">
    <source>
        <dbReference type="Proteomes" id="UP000789739"/>
    </source>
</evidence>
<dbReference type="InterPro" id="IPR002052">
    <property type="entry name" value="DNA_methylase_N6_adenine_CS"/>
</dbReference>
<protein>
    <recommendedName>
        <fullName evidence="2">Methyltransferase-like protein 5</fullName>
    </recommendedName>
</protein>
<evidence type="ECO:0000313" key="4">
    <source>
        <dbReference type="EMBL" id="CAG8486244.1"/>
    </source>
</evidence>
<dbReference type="Pfam" id="PF05175">
    <property type="entry name" value="MTS"/>
    <property type="match status" value="1"/>
</dbReference>
<dbReference type="OrthoDB" id="7848332at2759"/>
<evidence type="ECO:0000256" key="2">
    <source>
        <dbReference type="ARBA" id="ARBA00041374"/>
    </source>
</evidence>
<evidence type="ECO:0000256" key="1">
    <source>
        <dbReference type="ARBA" id="ARBA00009741"/>
    </source>
</evidence>
<dbReference type="PANTHER" id="PTHR23290">
    <property type="entry name" value="RRNA N6-ADENOSINE-METHYLTRANSFERASE METTL5"/>
    <property type="match status" value="1"/>
</dbReference>
<name>A0A9N8WIW1_9GLOM</name>
<dbReference type="GO" id="GO:0008988">
    <property type="term" value="F:rRNA (adenine-N6-)-methyltransferase activity"/>
    <property type="evidence" value="ECO:0007669"/>
    <property type="project" value="TreeGrafter"/>
</dbReference>
<dbReference type="SUPFAM" id="SSF53335">
    <property type="entry name" value="S-adenosyl-L-methionine-dependent methyltransferases"/>
    <property type="match status" value="1"/>
</dbReference>
<dbReference type="Gene3D" id="3.40.50.150">
    <property type="entry name" value="Vaccinia Virus protein VP39"/>
    <property type="match status" value="1"/>
</dbReference>
<dbReference type="InterPro" id="IPR029063">
    <property type="entry name" value="SAM-dependent_MTases_sf"/>
</dbReference>
<comment type="caution">
    <text evidence="4">The sequence shown here is derived from an EMBL/GenBank/DDBJ whole genome shotgun (WGS) entry which is preliminary data.</text>
</comment>
<accession>A0A9N8WIW1</accession>
<dbReference type="InterPro" id="IPR007848">
    <property type="entry name" value="Small_mtfrase_dom"/>
</dbReference>
<dbReference type="CDD" id="cd02440">
    <property type="entry name" value="AdoMet_MTases"/>
    <property type="match status" value="1"/>
</dbReference>
<organism evidence="4 5">
    <name type="scientific">Paraglomus brasilianum</name>
    <dbReference type="NCBI Taxonomy" id="144538"/>
    <lineage>
        <taxon>Eukaryota</taxon>
        <taxon>Fungi</taxon>
        <taxon>Fungi incertae sedis</taxon>
        <taxon>Mucoromycota</taxon>
        <taxon>Glomeromycotina</taxon>
        <taxon>Glomeromycetes</taxon>
        <taxon>Paraglomerales</taxon>
        <taxon>Paraglomeraceae</taxon>
        <taxon>Paraglomus</taxon>
    </lineage>
</organism>